<keyword evidence="3" id="KW-1003">Cell membrane</keyword>
<feature type="transmembrane region" description="Helical" evidence="7">
    <location>
        <begin position="322"/>
        <end position="341"/>
    </location>
</feature>
<feature type="transmembrane region" description="Helical" evidence="7">
    <location>
        <begin position="53"/>
        <end position="73"/>
    </location>
</feature>
<dbReference type="Proteomes" id="UP000189956">
    <property type="component" value="Unassembled WGS sequence"/>
</dbReference>
<evidence type="ECO:0000256" key="3">
    <source>
        <dbReference type="ARBA" id="ARBA00022475"/>
    </source>
</evidence>
<dbReference type="NCBIfam" id="TIGR00797">
    <property type="entry name" value="matE"/>
    <property type="match status" value="1"/>
</dbReference>
<protein>
    <submittedName>
        <fullName evidence="8">Putative efflux protein, MATE family</fullName>
    </submittedName>
</protein>
<evidence type="ECO:0000256" key="4">
    <source>
        <dbReference type="ARBA" id="ARBA00022692"/>
    </source>
</evidence>
<keyword evidence="2" id="KW-0813">Transport</keyword>
<dbReference type="GO" id="GO:0005886">
    <property type="term" value="C:plasma membrane"/>
    <property type="evidence" value="ECO:0007669"/>
    <property type="project" value="UniProtKB-SubCell"/>
</dbReference>
<dbReference type="EMBL" id="FUWL01000005">
    <property type="protein sequence ID" value="SJZ44109.1"/>
    <property type="molecule type" value="Genomic_DNA"/>
</dbReference>
<evidence type="ECO:0000313" key="8">
    <source>
        <dbReference type="EMBL" id="SJZ44109.1"/>
    </source>
</evidence>
<dbReference type="PANTHER" id="PTHR43549">
    <property type="entry name" value="MULTIDRUG RESISTANCE PROTEIN YPNP-RELATED"/>
    <property type="match status" value="1"/>
</dbReference>
<evidence type="ECO:0000256" key="2">
    <source>
        <dbReference type="ARBA" id="ARBA00022448"/>
    </source>
</evidence>
<keyword evidence="4 7" id="KW-0812">Transmembrane</keyword>
<comment type="subcellular location">
    <subcellularLocation>
        <location evidence="1">Cell membrane</location>
        <topology evidence="1">Multi-pass membrane protein</topology>
    </subcellularLocation>
</comment>
<keyword evidence="5 7" id="KW-1133">Transmembrane helix</keyword>
<evidence type="ECO:0000256" key="6">
    <source>
        <dbReference type="ARBA" id="ARBA00023136"/>
    </source>
</evidence>
<feature type="transmembrane region" description="Helical" evidence="7">
    <location>
        <begin position="393"/>
        <end position="414"/>
    </location>
</feature>
<dbReference type="InterPro" id="IPR052031">
    <property type="entry name" value="Membrane_Transporter-Flippase"/>
</dbReference>
<name>A0A1T4KNX7_PORCN</name>
<evidence type="ECO:0000256" key="7">
    <source>
        <dbReference type="SAM" id="Phobius"/>
    </source>
</evidence>
<feature type="transmembrane region" description="Helical" evidence="7">
    <location>
        <begin position="102"/>
        <end position="119"/>
    </location>
</feature>
<reference evidence="8 9" key="1">
    <citation type="submission" date="2017-02" db="EMBL/GenBank/DDBJ databases">
        <authorList>
            <person name="Peterson S.W."/>
        </authorList>
    </citation>
    <scope>NUCLEOTIDE SEQUENCE [LARGE SCALE GENOMIC DNA]</scope>
    <source>
        <strain evidence="8 9">ATCC 700135</strain>
    </source>
</reference>
<feature type="transmembrane region" description="Helical" evidence="7">
    <location>
        <begin position="240"/>
        <end position="263"/>
    </location>
</feature>
<feature type="transmembrane region" description="Helical" evidence="7">
    <location>
        <begin position="420"/>
        <end position="440"/>
    </location>
</feature>
<feature type="transmembrane region" description="Helical" evidence="7">
    <location>
        <begin position="199"/>
        <end position="220"/>
    </location>
</feature>
<proteinExistence type="predicted"/>
<dbReference type="GO" id="GO:0015297">
    <property type="term" value="F:antiporter activity"/>
    <property type="evidence" value="ECO:0007669"/>
    <property type="project" value="InterPro"/>
</dbReference>
<dbReference type="InterPro" id="IPR048279">
    <property type="entry name" value="MdtK-like"/>
</dbReference>
<feature type="transmembrane region" description="Helical" evidence="7">
    <location>
        <begin position="361"/>
        <end position="386"/>
    </location>
</feature>
<gene>
    <name evidence="8" type="ORF">SAMN02745205_00813</name>
</gene>
<keyword evidence="6 7" id="KW-0472">Membrane</keyword>
<evidence type="ECO:0000256" key="1">
    <source>
        <dbReference type="ARBA" id="ARBA00004651"/>
    </source>
</evidence>
<dbReference type="GO" id="GO:0042910">
    <property type="term" value="F:xenobiotic transmembrane transporter activity"/>
    <property type="evidence" value="ECO:0007669"/>
    <property type="project" value="InterPro"/>
</dbReference>
<accession>A0A1T4KNX7</accession>
<evidence type="ECO:0000256" key="5">
    <source>
        <dbReference type="ARBA" id="ARBA00022989"/>
    </source>
</evidence>
<dbReference type="PIRSF" id="PIRSF006603">
    <property type="entry name" value="DinF"/>
    <property type="match status" value="1"/>
</dbReference>
<dbReference type="PANTHER" id="PTHR43549:SF3">
    <property type="entry name" value="MULTIDRUG RESISTANCE PROTEIN YPNP-RELATED"/>
    <property type="match status" value="1"/>
</dbReference>
<dbReference type="Pfam" id="PF01554">
    <property type="entry name" value="MatE"/>
    <property type="match status" value="2"/>
</dbReference>
<feature type="transmembrane region" description="Helical" evidence="7">
    <location>
        <begin position="140"/>
        <end position="163"/>
    </location>
</feature>
<organism evidence="8 9">
    <name type="scientific">Porphyromonas cangingivalis</name>
    <dbReference type="NCBI Taxonomy" id="36874"/>
    <lineage>
        <taxon>Bacteria</taxon>
        <taxon>Pseudomonadati</taxon>
        <taxon>Bacteroidota</taxon>
        <taxon>Bacteroidia</taxon>
        <taxon>Bacteroidales</taxon>
        <taxon>Porphyromonadaceae</taxon>
        <taxon>Porphyromonas</taxon>
    </lineage>
</organism>
<dbReference type="AlphaFoldDB" id="A0A1T4KNX7"/>
<feature type="transmembrane region" description="Helical" evidence="7">
    <location>
        <begin position="169"/>
        <end position="192"/>
    </location>
</feature>
<evidence type="ECO:0000313" key="9">
    <source>
        <dbReference type="Proteomes" id="UP000189956"/>
    </source>
</evidence>
<dbReference type="CDD" id="cd13140">
    <property type="entry name" value="MATE_like_1"/>
    <property type="match status" value="1"/>
</dbReference>
<sequence>MSNGAIREAKILTEGSIPKHLFKLALPILGTSFVQMLYNFTDMAWLGRLNSEAIAAVGAASVFMWLASSISLINKVGSEVTVAHAIGKRDEGSGLHFANHNLHLSLIIGLLLGGIYLLFGSPLLNFYELEPHIHKGALNYLRITSLGLPFVFSCGALTGIYNAAGHSKIPFVISTIGLVLNMILDPLFIYVFSMGLEGAGVATIIAQGVVCLLFIIQIRYKDRLFGGVSLFSKLSWDTCYTIFKIGVPVALFNSLFAFINMYLGRLASLAGGHIGVLTLTTGGQLEAISWNTAQGFATALSTFISQNYGAKKILRLLDAYKFTLRMTVIFGLASTMLYVFGGEALFSIIVPDPIAFKAGGIYLKISGYSQLFMILEITSQGFFYGIRKTVPPAIISIGGNLLRIPACLIALEYYPSVETIWWVISLSTILKGTIAMIWYLRVRKQILSEE</sequence>
<dbReference type="InterPro" id="IPR002528">
    <property type="entry name" value="MATE_fam"/>
</dbReference>